<evidence type="ECO:0000256" key="1">
    <source>
        <dbReference type="ARBA" id="ARBA00004496"/>
    </source>
</evidence>
<dbReference type="RefSeq" id="WP_027447355.1">
    <property type="nucleotide sequence ID" value="NZ_AULJ01000059.1"/>
</dbReference>
<dbReference type="EMBL" id="AVPF01000059">
    <property type="protein sequence ID" value="KGX84306.1"/>
    <property type="molecule type" value="Genomic_DNA"/>
</dbReference>
<protein>
    <recommendedName>
        <fullName evidence="3">tRNA threonylcarbamoyladenosine biosynthesis protein TsaE</fullName>
    </recommendedName>
    <alternativeName>
        <fullName evidence="10">t(6)A37 threonylcarbamoyladenosine biosynthesis protein TsaE</fullName>
    </alternativeName>
</protein>
<evidence type="ECO:0000256" key="2">
    <source>
        <dbReference type="ARBA" id="ARBA00007599"/>
    </source>
</evidence>
<evidence type="ECO:0000256" key="4">
    <source>
        <dbReference type="ARBA" id="ARBA00022490"/>
    </source>
</evidence>
<dbReference type="GO" id="GO:0005737">
    <property type="term" value="C:cytoplasm"/>
    <property type="evidence" value="ECO:0007669"/>
    <property type="project" value="UniProtKB-SubCell"/>
</dbReference>
<dbReference type="InterPro" id="IPR027417">
    <property type="entry name" value="P-loop_NTPase"/>
</dbReference>
<dbReference type="OrthoDB" id="9815896at2"/>
<name>A0A0A5FU45_9BACI</name>
<evidence type="ECO:0000313" key="12">
    <source>
        <dbReference type="Proteomes" id="UP000030403"/>
    </source>
</evidence>
<gene>
    <name evidence="11" type="ORF">N783_17685</name>
</gene>
<dbReference type="Proteomes" id="UP000030403">
    <property type="component" value="Unassembled WGS sequence"/>
</dbReference>
<comment type="caution">
    <text evidence="11">The sequence shown here is derived from an EMBL/GenBank/DDBJ whole genome shotgun (WGS) entry which is preliminary data.</text>
</comment>
<keyword evidence="7" id="KW-0547">Nucleotide-binding</keyword>
<dbReference type="FunFam" id="3.40.50.300:FF:000777">
    <property type="entry name" value="tRNA (N6-adenosine(37)-N6)-threonylcarbamoyltransferase complex ATPase TsaE"/>
    <property type="match status" value="1"/>
</dbReference>
<comment type="similarity">
    <text evidence="2">Belongs to the TsaE family.</text>
</comment>
<keyword evidence="8 11" id="KW-0067">ATP-binding</keyword>
<keyword evidence="5" id="KW-0819">tRNA processing</keyword>
<dbReference type="PANTHER" id="PTHR33540:SF2">
    <property type="entry name" value="TRNA THREONYLCARBAMOYLADENOSINE BIOSYNTHESIS PROTEIN TSAE"/>
    <property type="match status" value="1"/>
</dbReference>
<evidence type="ECO:0000256" key="7">
    <source>
        <dbReference type="ARBA" id="ARBA00022741"/>
    </source>
</evidence>
<dbReference type="SUPFAM" id="SSF52540">
    <property type="entry name" value="P-loop containing nucleoside triphosphate hydrolases"/>
    <property type="match status" value="1"/>
</dbReference>
<dbReference type="eggNOG" id="COG0802">
    <property type="taxonomic scope" value="Bacteria"/>
</dbReference>
<reference evidence="11 12" key="1">
    <citation type="submission" date="2013-08" db="EMBL/GenBank/DDBJ databases">
        <authorList>
            <person name="Huang J."/>
            <person name="Wang G."/>
        </authorList>
    </citation>
    <scope>NUCLEOTIDE SEQUENCE [LARGE SCALE GENOMIC DNA]</scope>
    <source>
        <strain evidence="11 12">BH030004</strain>
    </source>
</reference>
<sequence length="152" mass="17305">MEQTFTIQTQSPDETMSLSSRLGALLQEGDVLTLEGDLGAGKTTFTKGLAKGLDVKRTVNSPTFTIVKEYKGRLPLYHLDVYRLEDSDEDIGFDEYFYGNGVSVIEWAHFIEEFLPSNRLDVRLTYLEGDMRSIKLMPKGDHYIRVCEELVK</sequence>
<evidence type="ECO:0000313" key="11">
    <source>
        <dbReference type="EMBL" id="KGX84306.1"/>
    </source>
</evidence>
<keyword evidence="6" id="KW-0479">Metal-binding</keyword>
<dbReference type="Gene3D" id="3.40.50.300">
    <property type="entry name" value="P-loop containing nucleotide triphosphate hydrolases"/>
    <property type="match status" value="1"/>
</dbReference>
<evidence type="ECO:0000256" key="6">
    <source>
        <dbReference type="ARBA" id="ARBA00022723"/>
    </source>
</evidence>
<dbReference type="GO" id="GO:0002949">
    <property type="term" value="P:tRNA threonylcarbamoyladenosine modification"/>
    <property type="evidence" value="ECO:0007669"/>
    <property type="project" value="InterPro"/>
</dbReference>
<dbReference type="STRING" id="1385511.GCA_000425225_03847"/>
<dbReference type="Pfam" id="PF02367">
    <property type="entry name" value="TsaE"/>
    <property type="match status" value="1"/>
</dbReference>
<evidence type="ECO:0000256" key="5">
    <source>
        <dbReference type="ARBA" id="ARBA00022694"/>
    </source>
</evidence>
<evidence type="ECO:0000256" key="9">
    <source>
        <dbReference type="ARBA" id="ARBA00022842"/>
    </source>
</evidence>
<dbReference type="GO" id="GO:0046872">
    <property type="term" value="F:metal ion binding"/>
    <property type="evidence" value="ECO:0007669"/>
    <property type="project" value="UniProtKB-KW"/>
</dbReference>
<evidence type="ECO:0000256" key="8">
    <source>
        <dbReference type="ARBA" id="ARBA00022840"/>
    </source>
</evidence>
<evidence type="ECO:0000256" key="10">
    <source>
        <dbReference type="ARBA" id="ARBA00032441"/>
    </source>
</evidence>
<evidence type="ECO:0000256" key="3">
    <source>
        <dbReference type="ARBA" id="ARBA00019010"/>
    </source>
</evidence>
<comment type="subcellular location">
    <subcellularLocation>
        <location evidence="1">Cytoplasm</location>
    </subcellularLocation>
</comment>
<dbReference type="InterPro" id="IPR003442">
    <property type="entry name" value="T6A_TsaE"/>
</dbReference>
<dbReference type="AlphaFoldDB" id="A0A0A5FU45"/>
<keyword evidence="4" id="KW-0963">Cytoplasm</keyword>
<accession>A0A0A5FU45</accession>
<organism evidence="11 12">
    <name type="scientific">Pontibacillus marinus BH030004 = DSM 16465</name>
    <dbReference type="NCBI Taxonomy" id="1385511"/>
    <lineage>
        <taxon>Bacteria</taxon>
        <taxon>Bacillati</taxon>
        <taxon>Bacillota</taxon>
        <taxon>Bacilli</taxon>
        <taxon>Bacillales</taxon>
        <taxon>Bacillaceae</taxon>
        <taxon>Pontibacillus</taxon>
    </lineage>
</organism>
<dbReference type="GO" id="GO:0005524">
    <property type="term" value="F:ATP binding"/>
    <property type="evidence" value="ECO:0007669"/>
    <property type="project" value="UniProtKB-KW"/>
</dbReference>
<dbReference type="PANTHER" id="PTHR33540">
    <property type="entry name" value="TRNA THREONYLCARBAMOYLADENOSINE BIOSYNTHESIS PROTEIN TSAE"/>
    <property type="match status" value="1"/>
</dbReference>
<proteinExistence type="inferred from homology"/>
<keyword evidence="12" id="KW-1185">Reference proteome</keyword>
<dbReference type="NCBIfam" id="TIGR00150">
    <property type="entry name" value="T6A_YjeE"/>
    <property type="match status" value="1"/>
</dbReference>
<keyword evidence="9" id="KW-0460">Magnesium</keyword>